<proteinExistence type="predicted"/>
<keyword evidence="2" id="KW-1003">Cell membrane</keyword>
<dbReference type="PANTHER" id="PTHR24228:SF74">
    <property type="entry name" value="G-PROTEIN COUPLED RECEPTORS FAMILY 1 PROFILE DOMAIN-CONTAINING PROTEIN"/>
    <property type="match status" value="1"/>
</dbReference>
<dbReference type="InterPro" id="IPR000276">
    <property type="entry name" value="GPCR_Rhodpsn"/>
</dbReference>
<dbReference type="Proteomes" id="UP000749559">
    <property type="component" value="Unassembled WGS sequence"/>
</dbReference>
<dbReference type="Pfam" id="PF00001">
    <property type="entry name" value="7tm_1"/>
    <property type="match status" value="1"/>
</dbReference>
<evidence type="ECO:0000256" key="3">
    <source>
        <dbReference type="ARBA" id="ARBA00022692"/>
    </source>
</evidence>
<keyword evidence="4" id="KW-1133">Transmembrane helix</keyword>
<dbReference type="CDD" id="cd00637">
    <property type="entry name" value="7tm_classA_rhodopsin-like"/>
    <property type="match status" value="1"/>
</dbReference>
<gene>
    <name evidence="9" type="ORF">OFUS_LOCUS20198</name>
</gene>
<dbReference type="Gene3D" id="1.20.1070.10">
    <property type="entry name" value="Rhodopsin 7-helix transmembrane proteins"/>
    <property type="match status" value="1"/>
</dbReference>
<dbReference type="PANTHER" id="PTHR24228">
    <property type="entry name" value="B2 BRADYKININ RECEPTOR/ANGIOTENSIN II RECEPTOR"/>
    <property type="match status" value="1"/>
</dbReference>
<evidence type="ECO:0000256" key="2">
    <source>
        <dbReference type="ARBA" id="ARBA00022475"/>
    </source>
</evidence>
<dbReference type="AlphaFoldDB" id="A0A8J1XZV0"/>
<evidence type="ECO:0000256" key="5">
    <source>
        <dbReference type="ARBA" id="ARBA00023040"/>
    </source>
</evidence>
<evidence type="ECO:0000256" key="6">
    <source>
        <dbReference type="ARBA" id="ARBA00023136"/>
    </source>
</evidence>
<protein>
    <submittedName>
        <fullName evidence="9">Uncharacterized protein</fullName>
    </submittedName>
</protein>
<dbReference type="EMBL" id="CAIIXF020000009">
    <property type="protein sequence ID" value="CAH1795693.1"/>
    <property type="molecule type" value="Genomic_DNA"/>
</dbReference>
<dbReference type="OrthoDB" id="6117944at2759"/>
<dbReference type="InterPro" id="IPR017452">
    <property type="entry name" value="GPCR_Rhodpsn_7TM"/>
</dbReference>
<keyword evidence="6" id="KW-0472">Membrane</keyword>
<evidence type="ECO:0000313" key="9">
    <source>
        <dbReference type="EMBL" id="CAH1795693.1"/>
    </source>
</evidence>
<dbReference type="PROSITE" id="PS50262">
    <property type="entry name" value="G_PROTEIN_RECEP_F1_2"/>
    <property type="match status" value="1"/>
</dbReference>
<dbReference type="SUPFAM" id="SSF81321">
    <property type="entry name" value="Family A G protein-coupled receptor-like"/>
    <property type="match status" value="1"/>
</dbReference>
<keyword evidence="5" id="KW-0297">G-protein coupled receptor</keyword>
<keyword evidence="3" id="KW-0812">Transmembrane</keyword>
<evidence type="ECO:0000256" key="8">
    <source>
        <dbReference type="ARBA" id="ARBA00023224"/>
    </source>
</evidence>
<dbReference type="PRINTS" id="PR00237">
    <property type="entry name" value="GPCRRHODOPSN"/>
</dbReference>
<keyword evidence="8" id="KW-0807">Transducer</keyword>
<reference evidence="9" key="1">
    <citation type="submission" date="2022-03" db="EMBL/GenBank/DDBJ databases">
        <authorList>
            <person name="Martin C."/>
        </authorList>
    </citation>
    <scope>NUCLEOTIDE SEQUENCE</scope>
</reference>
<name>A0A8J1XZV0_OWEFU</name>
<organism evidence="9 10">
    <name type="scientific">Owenia fusiformis</name>
    <name type="common">Polychaete worm</name>
    <dbReference type="NCBI Taxonomy" id="6347"/>
    <lineage>
        <taxon>Eukaryota</taxon>
        <taxon>Metazoa</taxon>
        <taxon>Spiralia</taxon>
        <taxon>Lophotrochozoa</taxon>
        <taxon>Annelida</taxon>
        <taxon>Polychaeta</taxon>
        <taxon>Sedentaria</taxon>
        <taxon>Canalipalpata</taxon>
        <taxon>Sabellida</taxon>
        <taxon>Oweniida</taxon>
        <taxon>Oweniidae</taxon>
        <taxon>Owenia</taxon>
    </lineage>
</organism>
<evidence type="ECO:0000256" key="4">
    <source>
        <dbReference type="ARBA" id="ARBA00022989"/>
    </source>
</evidence>
<feature type="non-terminal residue" evidence="9">
    <location>
        <position position="1"/>
    </location>
</feature>
<accession>A0A8J1XZV0</accession>
<sequence length="337" mass="38838">SNIGFIMANSTFYDAEFYRSLRIKGFGQIIISPFGFFINLLCVIVLVKHKRFHIIPNLFVFLMCLNDFIIYIVLLPVEALHILLGGGVIVFCAPWNYTILLLTGTNLMIYACIAINRYFLIVWNKLYRKVFTNIGCVVMILISFLVPGITLLQPILGFGPLYDFHDPLGWECGFVILDGTYSGFWELSLILSFAIPLLIMMFCYISIYWVLRKQRRVIENHQASDYIDRSKRVDVHFTKVMAMLFVIYCATYGPYMIVSNIGLRHVHYLYQGTLFLTKWNGLLNSTVYILMNRQVKVAILALFGQKPADNLERSNERRSPGVQTKMENMSSYTGQQT</sequence>
<comment type="caution">
    <text evidence="9">The sequence shown here is derived from an EMBL/GenBank/DDBJ whole genome shotgun (WGS) entry which is preliminary data.</text>
</comment>
<keyword evidence="10" id="KW-1185">Reference proteome</keyword>
<dbReference type="GO" id="GO:0004930">
    <property type="term" value="F:G protein-coupled receptor activity"/>
    <property type="evidence" value="ECO:0007669"/>
    <property type="project" value="UniProtKB-KW"/>
</dbReference>
<dbReference type="GO" id="GO:0005886">
    <property type="term" value="C:plasma membrane"/>
    <property type="evidence" value="ECO:0007669"/>
    <property type="project" value="UniProtKB-SubCell"/>
</dbReference>
<evidence type="ECO:0000256" key="1">
    <source>
        <dbReference type="ARBA" id="ARBA00004651"/>
    </source>
</evidence>
<comment type="subcellular location">
    <subcellularLocation>
        <location evidence="1">Cell membrane</location>
        <topology evidence="1">Multi-pass membrane protein</topology>
    </subcellularLocation>
</comment>
<evidence type="ECO:0000256" key="7">
    <source>
        <dbReference type="ARBA" id="ARBA00023170"/>
    </source>
</evidence>
<evidence type="ECO:0000313" key="10">
    <source>
        <dbReference type="Proteomes" id="UP000749559"/>
    </source>
</evidence>
<keyword evidence="7" id="KW-0675">Receptor</keyword>